<evidence type="ECO:0000313" key="2">
    <source>
        <dbReference type="Proteomes" id="UP000799766"/>
    </source>
</evidence>
<accession>A0A6A6PDN2</accession>
<organism evidence="1 2">
    <name type="scientific">Lineolata rhizophorae</name>
    <dbReference type="NCBI Taxonomy" id="578093"/>
    <lineage>
        <taxon>Eukaryota</taxon>
        <taxon>Fungi</taxon>
        <taxon>Dikarya</taxon>
        <taxon>Ascomycota</taxon>
        <taxon>Pezizomycotina</taxon>
        <taxon>Dothideomycetes</taxon>
        <taxon>Dothideomycetes incertae sedis</taxon>
        <taxon>Lineolatales</taxon>
        <taxon>Lineolataceae</taxon>
        <taxon>Lineolata</taxon>
    </lineage>
</organism>
<dbReference type="AlphaFoldDB" id="A0A6A6PDN2"/>
<gene>
    <name evidence="1" type="ORF">BDY21DRAFT_368225</name>
</gene>
<dbReference type="OrthoDB" id="4664297at2759"/>
<dbReference type="Gene3D" id="2.60.40.2970">
    <property type="match status" value="1"/>
</dbReference>
<protein>
    <submittedName>
        <fullName evidence="1">Uncharacterized protein</fullName>
    </submittedName>
</protein>
<name>A0A6A6PDN2_9PEZI</name>
<dbReference type="Proteomes" id="UP000799766">
    <property type="component" value="Unassembled WGS sequence"/>
</dbReference>
<evidence type="ECO:0000313" key="1">
    <source>
        <dbReference type="EMBL" id="KAF2462094.1"/>
    </source>
</evidence>
<proteinExistence type="predicted"/>
<dbReference type="EMBL" id="MU001670">
    <property type="protein sequence ID" value="KAF2462094.1"/>
    <property type="molecule type" value="Genomic_DNA"/>
</dbReference>
<keyword evidence="2" id="KW-1185">Reference proteome</keyword>
<reference evidence="1" key="1">
    <citation type="journal article" date="2020" name="Stud. Mycol.">
        <title>101 Dothideomycetes genomes: a test case for predicting lifestyles and emergence of pathogens.</title>
        <authorList>
            <person name="Haridas S."/>
            <person name="Albert R."/>
            <person name="Binder M."/>
            <person name="Bloem J."/>
            <person name="Labutti K."/>
            <person name="Salamov A."/>
            <person name="Andreopoulos B."/>
            <person name="Baker S."/>
            <person name="Barry K."/>
            <person name="Bills G."/>
            <person name="Bluhm B."/>
            <person name="Cannon C."/>
            <person name="Castanera R."/>
            <person name="Culley D."/>
            <person name="Daum C."/>
            <person name="Ezra D."/>
            <person name="Gonzalez J."/>
            <person name="Henrissat B."/>
            <person name="Kuo A."/>
            <person name="Liang C."/>
            <person name="Lipzen A."/>
            <person name="Lutzoni F."/>
            <person name="Magnuson J."/>
            <person name="Mondo S."/>
            <person name="Nolan M."/>
            <person name="Ohm R."/>
            <person name="Pangilinan J."/>
            <person name="Park H.-J."/>
            <person name="Ramirez L."/>
            <person name="Alfaro M."/>
            <person name="Sun H."/>
            <person name="Tritt A."/>
            <person name="Yoshinaga Y."/>
            <person name="Zwiers L.-H."/>
            <person name="Turgeon B."/>
            <person name="Goodwin S."/>
            <person name="Spatafora J."/>
            <person name="Crous P."/>
            <person name="Grigoriev I."/>
        </authorList>
    </citation>
    <scope>NUCLEOTIDE SEQUENCE</scope>
    <source>
        <strain evidence="1">ATCC 16933</strain>
    </source>
</reference>
<sequence>MATRNVVLAIVALGTFALIWNHSSIAASFPMSAATTDSAAAPAVADLEFSLAQSSAEPTKLKVTLTNTHASSTMTILDWNTPLDPLAPNLGVVHIVNSETGKEVEIPRIMVNRKMPPPRVDLVELAPGQSETREILLEGPRVSLEKGTRYEVNVSGNYMAVWASPSEQVGETELNQLSGGTAMSGQYESEKVAFEI</sequence>